<dbReference type="Pfam" id="PF02447">
    <property type="entry name" value="GntP_permease"/>
    <property type="match status" value="1"/>
</dbReference>
<comment type="subcellular location">
    <subcellularLocation>
        <location evidence="1">Cell membrane</location>
        <topology evidence="1">Multi-pass membrane protein</topology>
    </subcellularLocation>
</comment>
<feature type="transmembrane region" description="Helical" evidence="8">
    <location>
        <begin position="259"/>
        <end position="281"/>
    </location>
</feature>
<evidence type="ECO:0000313" key="10">
    <source>
        <dbReference type="Proteomes" id="UP000664628"/>
    </source>
</evidence>
<organism evidence="9 10">
    <name type="scientific">Fibrella forsythiae</name>
    <dbReference type="NCBI Taxonomy" id="2817061"/>
    <lineage>
        <taxon>Bacteria</taxon>
        <taxon>Pseudomonadati</taxon>
        <taxon>Bacteroidota</taxon>
        <taxon>Cytophagia</taxon>
        <taxon>Cytophagales</taxon>
        <taxon>Spirosomataceae</taxon>
        <taxon>Fibrella</taxon>
    </lineage>
</organism>
<evidence type="ECO:0000256" key="5">
    <source>
        <dbReference type="ARBA" id="ARBA00022989"/>
    </source>
</evidence>
<accession>A0ABS3JHD7</accession>
<proteinExistence type="inferred from homology"/>
<evidence type="ECO:0000256" key="4">
    <source>
        <dbReference type="ARBA" id="ARBA00022692"/>
    </source>
</evidence>
<evidence type="ECO:0000313" key="9">
    <source>
        <dbReference type="EMBL" id="MBO0949385.1"/>
    </source>
</evidence>
<keyword evidence="4 8" id="KW-0812">Transmembrane</keyword>
<keyword evidence="10" id="KW-1185">Reference proteome</keyword>
<keyword evidence="5 8" id="KW-1133">Transmembrane helix</keyword>
<keyword evidence="2" id="KW-0813">Transport</keyword>
<comment type="caution">
    <text evidence="9">The sequence shown here is derived from an EMBL/GenBank/DDBJ whole genome shotgun (WGS) entry which is preliminary data.</text>
</comment>
<evidence type="ECO:0000256" key="7">
    <source>
        <dbReference type="ARBA" id="ARBA00049663"/>
    </source>
</evidence>
<dbReference type="Proteomes" id="UP000664628">
    <property type="component" value="Unassembled WGS sequence"/>
</dbReference>
<keyword evidence="3" id="KW-1003">Cell membrane</keyword>
<evidence type="ECO:0000256" key="3">
    <source>
        <dbReference type="ARBA" id="ARBA00022475"/>
    </source>
</evidence>
<sequence length="443" mass="46630">MPLLLTVAGILALILLIAYFHLDTFIAFILVAIGIGLASGMDVSAVGKSIQTGIGNTLGELVLIIGFGAMLGRVVAESGAARRITNVLVDLFGVKNIRWGMALAGFIIGIPLFYNAGFIIVVPLIFTIAASTRLPMLTVAIPMLSALSVAHGYLPPHPSPAALVGQLGADLGKTLFYGILVAIPAIILAGPIFGKTLGRFNPKPDREVFDNSDVPSTDLPGIGISFFVALLPVIMLTVFGPLRGYLKTHGLDQTLGGKVLTLLGEPYMGMLVSVLVAVYTLMLRRDVTMKKAMKHLEEAIKAASPILLVIAGAGALKQIFNDSGTSVYIGQQLAGLNMPPLVLGWVMAALIRVCVGSATIAGLTTAGIMLPLLQSQTGVHPELMVLAIGAGSLMLSHINDAGFWLFKEYFNLSINDTLRTWTVMETIVGVVGLLGVLTLNAIL</sequence>
<dbReference type="PIRSF" id="PIRSF002746">
    <property type="entry name" value="Gluconate_transporter"/>
    <property type="match status" value="1"/>
</dbReference>
<comment type="similarity">
    <text evidence="7">Belongs to the GntP permease family.</text>
</comment>
<feature type="transmembrane region" description="Helical" evidence="8">
    <location>
        <begin position="58"/>
        <end position="76"/>
    </location>
</feature>
<feature type="transmembrane region" description="Helical" evidence="8">
    <location>
        <begin position="340"/>
        <end position="373"/>
    </location>
</feature>
<keyword evidence="6 8" id="KW-0472">Membrane</keyword>
<feature type="transmembrane region" description="Helical" evidence="8">
    <location>
        <begin position="418"/>
        <end position="442"/>
    </location>
</feature>
<evidence type="ECO:0000256" key="6">
    <source>
        <dbReference type="ARBA" id="ARBA00023136"/>
    </source>
</evidence>
<dbReference type="RefSeq" id="WP_207329350.1">
    <property type="nucleotide sequence ID" value="NZ_JAFMYW010000003.1"/>
</dbReference>
<feature type="transmembrane region" description="Helical" evidence="8">
    <location>
        <begin position="134"/>
        <end position="154"/>
    </location>
</feature>
<feature type="transmembrane region" description="Helical" evidence="8">
    <location>
        <begin position="96"/>
        <end position="122"/>
    </location>
</feature>
<feature type="transmembrane region" description="Helical" evidence="8">
    <location>
        <begin position="174"/>
        <end position="198"/>
    </location>
</feature>
<gene>
    <name evidence="9" type="ORF">J2I46_12380</name>
</gene>
<name>A0ABS3JHD7_9BACT</name>
<dbReference type="EMBL" id="JAFMYW010000003">
    <property type="protein sequence ID" value="MBO0949385.1"/>
    <property type="molecule type" value="Genomic_DNA"/>
</dbReference>
<protein>
    <submittedName>
        <fullName evidence="9">Gluconate transporter</fullName>
    </submittedName>
</protein>
<reference evidence="9 10" key="1">
    <citation type="submission" date="2021-03" db="EMBL/GenBank/DDBJ databases">
        <title>Fibrella sp. HMF5405 genome sequencing and assembly.</title>
        <authorList>
            <person name="Kang H."/>
            <person name="Kim H."/>
            <person name="Bae S."/>
            <person name="Joh K."/>
        </authorList>
    </citation>
    <scope>NUCLEOTIDE SEQUENCE [LARGE SCALE GENOMIC DNA]</scope>
    <source>
        <strain evidence="9 10">HMF5405</strain>
    </source>
</reference>
<evidence type="ECO:0000256" key="8">
    <source>
        <dbReference type="SAM" id="Phobius"/>
    </source>
</evidence>
<evidence type="ECO:0000256" key="2">
    <source>
        <dbReference type="ARBA" id="ARBA00022448"/>
    </source>
</evidence>
<dbReference type="PANTHER" id="PTHR30354:SF22">
    <property type="entry name" value="HIGH-AFFINITY GLUCONATE TRANSPORTER"/>
    <property type="match status" value="1"/>
</dbReference>
<dbReference type="NCBIfam" id="TIGR00791">
    <property type="entry name" value="gntP"/>
    <property type="match status" value="1"/>
</dbReference>
<evidence type="ECO:0000256" key="1">
    <source>
        <dbReference type="ARBA" id="ARBA00004651"/>
    </source>
</evidence>
<dbReference type="InterPro" id="IPR003474">
    <property type="entry name" value="Glcn_transporter"/>
</dbReference>
<feature type="transmembrane region" description="Helical" evidence="8">
    <location>
        <begin position="385"/>
        <end position="406"/>
    </location>
</feature>
<feature type="transmembrane region" description="Helical" evidence="8">
    <location>
        <begin position="28"/>
        <end position="46"/>
    </location>
</feature>
<feature type="transmembrane region" description="Helical" evidence="8">
    <location>
        <begin position="302"/>
        <end position="320"/>
    </location>
</feature>
<dbReference type="PANTHER" id="PTHR30354">
    <property type="entry name" value="GNT FAMILY GLUCONATE TRANSPORTER"/>
    <property type="match status" value="1"/>
</dbReference>
<feature type="transmembrane region" description="Helical" evidence="8">
    <location>
        <begin position="219"/>
        <end position="239"/>
    </location>
</feature>